<dbReference type="EMBL" id="JABSTQ010010989">
    <property type="protein sequence ID" value="KAG0416119.1"/>
    <property type="molecule type" value="Genomic_DNA"/>
</dbReference>
<sequence length="493" mass="55253">MIPLDFGGFKGSAPLTEGSLSTIGDNVDQCICFIRSFFKQVIKTQPDKSEGQLPHELLRSIEVCLQTLAKVFKGGDSSDLPNILYHIFYLLVKQECLPQALAAARIILTLTQSRSLHDSQMLVIISNTYMVLWNTALRPSEDNPETLQETRYELLLLAVQFFCFKDDFKAISEKLSYLASWCTSKLKNVQKLSLVYQTVLPLVHDALLRSLDQRRSSAPFVVDLILEECRLFSRLGQRVSPQAEWKKVASPSLFSEEKQLYNNISMLLGIVDRAYSLHHSAVTGSPCRAAKITDAVDWQTCQPGSEHFSCWLAAIAAVKTKLSELQYLIETQSQKQVSRKVVAGVLEFSPLIRAYLIHLHSVEVEGSQVATAFKVLRCLLFFHLYMVQEAKDDKQLVETLGRALDLCPDLLQKLVNDHIEHVKDVSSIASILYSLAFSSYQSKLIQFIIPLGKLSVNWTALHLKQCTNGGIETEASLARFSHVLGWSGILASL</sequence>
<evidence type="ECO:0000313" key="2">
    <source>
        <dbReference type="Proteomes" id="UP000805193"/>
    </source>
</evidence>
<protein>
    <submittedName>
        <fullName evidence="1">Uncharacterized protein</fullName>
    </submittedName>
</protein>
<reference evidence="1 2" key="1">
    <citation type="journal article" date="2020" name="Cell">
        <title>Large-Scale Comparative Analyses of Tick Genomes Elucidate Their Genetic Diversity and Vector Capacities.</title>
        <authorList>
            <consortium name="Tick Genome and Microbiome Consortium (TIGMIC)"/>
            <person name="Jia N."/>
            <person name="Wang J."/>
            <person name="Shi W."/>
            <person name="Du L."/>
            <person name="Sun Y."/>
            <person name="Zhan W."/>
            <person name="Jiang J.F."/>
            <person name="Wang Q."/>
            <person name="Zhang B."/>
            <person name="Ji P."/>
            <person name="Bell-Sakyi L."/>
            <person name="Cui X.M."/>
            <person name="Yuan T.T."/>
            <person name="Jiang B.G."/>
            <person name="Yang W.F."/>
            <person name="Lam T.T."/>
            <person name="Chang Q.C."/>
            <person name="Ding S.J."/>
            <person name="Wang X.J."/>
            <person name="Zhu J.G."/>
            <person name="Ruan X.D."/>
            <person name="Zhao L."/>
            <person name="Wei J.T."/>
            <person name="Ye R.Z."/>
            <person name="Que T.C."/>
            <person name="Du C.H."/>
            <person name="Zhou Y.H."/>
            <person name="Cheng J.X."/>
            <person name="Dai P.F."/>
            <person name="Guo W.B."/>
            <person name="Han X.H."/>
            <person name="Huang E.J."/>
            <person name="Li L.F."/>
            <person name="Wei W."/>
            <person name="Gao Y.C."/>
            <person name="Liu J.Z."/>
            <person name="Shao H.Z."/>
            <person name="Wang X."/>
            <person name="Wang C.C."/>
            <person name="Yang T.C."/>
            <person name="Huo Q.B."/>
            <person name="Li W."/>
            <person name="Chen H.Y."/>
            <person name="Chen S.E."/>
            <person name="Zhou L.G."/>
            <person name="Ni X.B."/>
            <person name="Tian J.H."/>
            <person name="Sheng Y."/>
            <person name="Liu T."/>
            <person name="Pan Y.S."/>
            <person name="Xia L.Y."/>
            <person name="Li J."/>
            <person name="Zhao F."/>
            <person name="Cao W.C."/>
        </authorList>
    </citation>
    <scope>NUCLEOTIDE SEQUENCE [LARGE SCALE GENOMIC DNA]</scope>
    <source>
        <strain evidence="1">Iper-2018</strain>
    </source>
</reference>
<keyword evidence="2" id="KW-1185">Reference proteome</keyword>
<comment type="caution">
    <text evidence="1">The sequence shown here is derived from an EMBL/GenBank/DDBJ whole genome shotgun (WGS) entry which is preliminary data.</text>
</comment>
<gene>
    <name evidence="1" type="ORF">HPB47_006725</name>
</gene>
<proteinExistence type="predicted"/>
<name>A0AC60PAI8_IXOPE</name>
<evidence type="ECO:0000313" key="1">
    <source>
        <dbReference type="EMBL" id="KAG0416119.1"/>
    </source>
</evidence>
<dbReference type="Proteomes" id="UP000805193">
    <property type="component" value="Unassembled WGS sequence"/>
</dbReference>
<organism evidence="1 2">
    <name type="scientific">Ixodes persulcatus</name>
    <name type="common">Taiga tick</name>
    <dbReference type="NCBI Taxonomy" id="34615"/>
    <lineage>
        <taxon>Eukaryota</taxon>
        <taxon>Metazoa</taxon>
        <taxon>Ecdysozoa</taxon>
        <taxon>Arthropoda</taxon>
        <taxon>Chelicerata</taxon>
        <taxon>Arachnida</taxon>
        <taxon>Acari</taxon>
        <taxon>Parasitiformes</taxon>
        <taxon>Ixodida</taxon>
        <taxon>Ixodoidea</taxon>
        <taxon>Ixodidae</taxon>
        <taxon>Ixodinae</taxon>
        <taxon>Ixodes</taxon>
    </lineage>
</organism>
<accession>A0AC60PAI8</accession>